<name>A0ABT6Q4L5_9PROT</name>
<dbReference type="Proteomes" id="UP001431775">
    <property type="component" value="Unassembled WGS sequence"/>
</dbReference>
<accession>A0ABT6Q4L5</accession>
<dbReference type="InterPro" id="IPR011990">
    <property type="entry name" value="TPR-like_helical_dom_sf"/>
</dbReference>
<dbReference type="SUPFAM" id="SSF81901">
    <property type="entry name" value="HCP-like"/>
    <property type="match status" value="1"/>
</dbReference>
<organism evidence="1 2">
    <name type="scientific">Commensalibacter nepenthis</name>
    <dbReference type="NCBI Taxonomy" id="3043872"/>
    <lineage>
        <taxon>Bacteria</taxon>
        <taxon>Pseudomonadati</taxon>
        <taxon>Pseudomonadota</taxon>
        <taxon>Alphaproteobacteria</taxon>
        <taxon>Acetobacterales</taxon>
        <taxon>Acetobacteraceae</taxon>
    </lineage>
</organism>
<evidence type="ECO:0000313" key="1">
    <source>
        <dbReference type="EMBL" id="MDI2111823.1"/>
    </source>
</evidence>
<dbReference type="Gene3D" id="1.25.40.10">
    <property type="entry name" value="Tetratricopeptide repeat domain"/>
    <property type="match status" value="1"/>
</dbReference>
<dbReference type="PANTHER" id="PTHR11102">
    <property type="entry name" value="SEL-1-LIKE PROTEIN"/>
    <property type="match status" value="1"/>
</dbReference>
<dbReference type="RefSeq" id="WP_281461511.1">
    <property type="nucleotide sequence ID" value="NZ_JASBAN010000001.1"/>
</dbReference>
<dbReference type="SMART" id="SM00671">
    <property type="entry name" value="SEL1"/>
    <property type="match status" value="3"/>
</dbReference>
<dbReference type="InterPro" id="IPR050767">
    <property type="entry name" value="Sel1_AlgK"/>
</dbReference>
<gene>
    <name evidence="1" type="ORF">QJV33_00710</name>
</gene>
<dbReference type="PANTHER" id="PTHR11102:SF160">
    <property type="entry name" value="ERAD-ASSOCIATED E3 UBIQUITIN-PROTEIN LIGASE COMPONENT HRD3"/>
    <property type="match status" value="1"/>
</dbReference>
<comment type="caution">
    <text evidence="1">The sequence shown here is derived from an EMBL/GenBank/DDBJ whole genome shotgun (WGS) entry which is preliminary data.</text>
</comment>
<sequence>MVILNKICKQPDQFLHLNNDTVYLPQFKQRGGNPYITNNVSIDIIKSKANQGDVVAQLALGLLYGLGERIPLDHKKAAYWFQKAANQGHVVALVNLGVMYDTGRGTPKDFIKAKKYFEKAISKGSSEAKMKLGIMYFLGEITPKDNAKALELFEQFCKESPKECNRTIQSMMLQLRNSR</sequence>
<reference evidence="1" key="1">
    <citation type="submission" date="2023-05" db="EMBL/GenBank/DDBJ databases">
        <title>Whole genome sequence of Commensalibacter sp.</title>
        <authorList>
            <person name="Charoenyingcharoen P."/>
            <person name="Yukphan P."/>
        </authorList>
    </citation>
    <scope>NUCLEOTIDE SEQUENCE</scope>
    <source>
        <strain evidence="1">TBRC 10068</strain>
    </source>
</reference>
<keyword evidence="2" id="KW-1185">Reference proteome</keyword>
<proteinExistence type="predicted"/>
<dbReference type="Pfam" id="PF08238">
    <property type="entry name" value="Sel1"/>
    <property type="match status" value="3"/>
</dbReference>
<protein>
    <submittedName>
        <fullName evidence="1">Tetratricopeptide repeat protein</fullName>
    </submittedName>
</protein>
<dbReference type="EMBL" id="JASBAN010000001">
    <property type="protein sequence ID" value="MDI2111823.1"/>
    <property type="molecule type" value="Genomic_DNA"/>
</dbReference>
<evidence type="ECO:0000313" key="2">
    <source>
        <dbReference type="Proteomes" id="UP001431775"/>
    </source>
</evidence>
<dbReference type="InterPro" id="IPR006597">
    <property type="entry name" value="Sel1-like"/>
</dbReference>